<evidence type="ECO:0000259" key="1">
    <source>
        <dbReference type="PROSITE" id="PS51704"/>
    </source>
</evidence>
<evidence type="ECO:0000313" key="3">
    <source>
        <dbReference type="Proteomes" id="UP000325385"/>
    </source>
</evidence>
<dbReference type="Gene3D" id="3.20.20.190">
    <property type="entry name" value="Phosphatidylinositol (PI) phosphodiesterase"/>
    <property type="match status" value="1"/>
</dbReference>
<name>A0A5P6NAK0_9SPHN</name>
<dbReference type="PROSITE" id="PS51704">
    <property type="entry name" value="GP_PDE"/>
    <property type="match status" value="1"/>
</dbReference>
<gene>
    <name evidence="2" type="ORF">D0Y83_02095</name>
</gene>
<dbReference type="RefSeq" id="WP_151884845.1">
    <property type="nucleotide sequence ID" value="NZ_CP032228.1"/>
</dbReference>
<dbReference type="InterPro" id="IPR030395">
    <property type="entry name" value="GP_PDE_dom"/>
</dbReference>
<dbReference type="SUPFAM" id="SSF51695">
    <property type="entry name" value="PLC-like phosphodiesterases"/>
    <property type="match status" value="1"/>
</dbReference>
<feature type="domain" description="GP-PDE" evidence="1">
    <location>
        <begin position="26"/>
        <end position="256"/>
    </location>
</feature>
<evidence type="ECO:0000313" key="2">
    <source>
        <dbReference type="EMBL" id="QFI62193.1"/>
    </source>
</evidence>
<dbReference type="GO" id="GO:0006629">
    <property type="term" value="P:lipid metabolic process"/>
    <property type="evidence" value="ECO:0007669"/>
    <property type="project" value="InterPro"/>
</dbReference>
<accession>A0A5P6NAK0</accession>
<dbReference type="PANTHER" id="PTHR46211:SF1">
    <property type="entry name" value="GLYCEROPHOSPHODIESTER PHOSPHODIESTERASE, CYTOPLASMIC"/>
    <property type="match status" value="1"/>
</dbReference>
<dbReference type="EMBL" id="CP032228">
    <property type="protein sequence ID" value="QFI62193.1"/>
    <property type="molecule type" value="Genomic_DNA"/>
</dbReference>
<organism evidence="2 3">
    <name type="scientific">Qipengyuania flava</name>
    <dbReference type="NCBI Taxonomy" id="192812"/>
    <lineage>
        <taxon>Bacteria</taxon>
        <taxon>Pseudomonadati</taxon>
        <taxon>Pseudomonadota</taxon>
        <taxon>Alphaproteobacteria</taxon>
        <taxon>Sphingomonadales</taxon>
        <taxon>Erythrobacteraceae</taxon>
        <taxon>Qipengyuania</taxon>
    </lineage>
</organism>
<protein>
    <recommendedName>
        <fullName evidence="1">GP-PDE domain-containing protein</fullName>
    </recommendedName>
</protein>
<sequence length="256" mass="29324">MRSLLSRLDRIRVRSPDPTRVGWLREWSYAHRGLHGPGRIENSRSAFAAALEAGLGIECDIQRSRDDRPMVFHDWDFTRLIGRPDKTEALTADEWRTLSYLEHEEAPIALEELLAQVAGAVPLLIEIKSKRGYDVEPSCRGVRDALKSYEGRHAVMSFDPRVSRWFRRHSPQTLQGLVMREDEKGYTQKPWQRRLALWIAQPEFIAYHIAALPSPLTKRLRDHGLPLLTWTVDTPELLDRARRHADAPIVEAGGVG</sequence>
<dbReference type="AlphaFoldDB" id="A0A5P6NAK0"/>
<dbReference type="GO" id="GO:0008081">
    <property type="term" value="F:phosphoric diester hydrolase activity"/>
    <property type="evidence" value="ECO:0007669"/>
    <property type="project" value="InterPro"/>
</dbReference>
<dbReference type="Proteomes" id="UP000325385">
    <property type="component" value="Chromosome"/>
</dbReference>
<dbReference type="PANTHER" id="PTHR46211">
    <property type="entry name" value="GLYCEROPHOSPHORYL DIESTER PHOSPHODIESTERASE"/>
    <property type="match status" value="1"/>
</dbReference>
<reference evidence="3" key="1">
    <citation type="submission" date="2018-09" db="EMBL/GenBank/DDBJ databases">
        <title>Nocardia yunnanensis sp. nov., an actinomycete isolated from a soil sample.</title>
        <authorList>
            <person name="Zhang J."/>
        </authorList>
    </citation>
    <scope>NUCLEOTIDE SEQUENCE [LARGE SCALE GENOMIC DNA]</scope>
    <source>
        <strain evidence="3">21-3</strain>
    </source>
</reference>
<dbReference type="InterPro" id="IPR017946">
    <property type="entry name" value="PLC-like_Pdiesterase_TIM-brl"/>
</dbReference>
<proteinExistence type="predicted"/>
<dbReference type="Pfam" id="PF03009">
    <property type="entry name" value="GDPD"/>
    <property type="match status" value="1"/>
</dbReference>
<dbReference type="GeneID" id="69696073"/>